<dbReference type="InterPro" id="IPR016413">
    <property type="entry name" value="Phage_T4_DenA_endoDNaseII"/>
</dbReference>
<evidence type="ECO:0000256" key="1">
    <source>
        <dbReference type="ARBA" id="ARBA00001946"/>
    </source>
</evidence>
<keyword evidence="2" id="KW-0460">Magnesium</keyword>
<sequence>MKDIAAEYSFIKYTELELLEDATIKTVDVPNKKNVIYAIAIDDELVYIGKTKNLKKRINYYRTAINRKDQTSDSRKSLMILDALMQGKKVEFWARQCFDLSVTNELGSMTIATMDLEEPLFIKKFNPPWNIQHKKK</sequence>
<dbReference type="EMBL" id="KF582788">
    <property type="protein sequence ID" value="AIA80178.1"/>
    <property type="molecule type" value="Genomic_DNA"/>
</dbReference>
<reference evidence="4" key="1">
    <citation type="submission" date="2015-07" db="EMBL/GenBank/DDBJ databases">
        <title>Isolation and characterization of a novel lytic T4-like coliphage vB_EcoM_JS09 infecting APEC.</title>
        <authorList>
            <person name="Zhou Y."/>
            <person name="Bao H.D."/>
            <person name="Zhang H."/>
            <person name="Wang R."/>
        </authorList>
    </citation>
    <scope>NUCLEOTIDE SEQUENCE</scope>
</reference>
<accession>A0A060BMZ5</accession>
<name>A0A060BMZ5_9CAUD</name>
<dbReference type="PROSITE" id="PS50164">
    <property type="entry name" value="GIY_YIG"/>
    <property type="match status" value="1"/>
</dbReference>
<dbReference type="SMART" id="SM00465">
    <property type="entry name" value="GIYc"/>
    <property type="match status" value="1"/>
</dbReference>
<dbReference type="OrthoDB" id="13612at10239"/>
<evidence type="ECO:0000313" key="5">
    <source>
        <dbReference type="Proteomes" id="UP000019733"/>
    </source>
</evidence>
<evidence type="ECO:0000256" key="2">
    <source>
        <dbReference type="ARBA" id="ARBA00022842"/>
    </source>
</evidence>
<feature type="domain" description="GIY-YIG" evidence="3">
    <location>
        <begin position="32"/>
        <end position="131"/>
    </location>
</feature>
<protein>
    <submittedName>
        <fullName evidence="4">Endonuclease II</fullName>
    </submittedName>
</protein>
<dbReference type="Pfam" id="PF01541">
    <property type="entry name" value="GIY-YIG"/>
    <property type="match status" value="1"/>
</dbReference>
<dbReference type="Proteomes" id="UP000019733">
    <property type="component" value="Segment"/>
</dbReference>
<organism evidence="4 5">
    <name type="scientific">Escherichia phage vB_EcoM_JS09</name>
    <dbReference type="NCBI Taxonomy" id="1430444"/>
    <lineage>
        <taxon>Viruses</taxon>
        <taxon>Duplodnaviria</taxon>
        <taxon>Heunggongvirae</taxon>
        <taxon>Uroviricota</taxon>
        <taxon>Caudoviricetes</taxon>
        <taxon>Pantevenvirales</taxon>
        <taxon>Straboviridae</taxon>
        <taxon>Tevenvirinae</taxon>
        <taxon>Mosigvirus</taxon>
        <taxon>Mosigvirus JS09</taxon>
    </lineage>
</organism>
<dbReference type="InterPro" id="IPR000305">
    <property type="entry name" value="GIY-YIG_endonuc"/>
</dbReference>
<dbReference type="InterPro" id="IPR044556">
    <property type="entry name" value="EndoII-like_GIY-YIG"/>
</dbReference>
<keyword evidence="4" id="KW-0540">Nuclease</keyword>
<keyword evidence="4" id="KW-0378">Hydrolase</keyword>
<dbReference type="GeneID" id="19524936"/>
<evidence type="ECO:0000259" key="3">
    <source>
        <dbReference type="PROSITE" id="PS50164"/>
    </source>
</evidence>
<dbReference type="KEGG" id="vg:19524936"/>
<proteinExistence type="predicted"/>
<dbReference type="RefSeq" id="YP_009037541.1">
    <property type="nucleotide sequence ID" value="NC_024124.2"/>
</dbReference>
<dbReference type="SUPFAM" id="SSF82771">
    <property type="entry name" value="GIY-YIG endonuclease"/>
    <property type="match status" value="1"/>
</dbReference>
<dbReference type="GO" id="GO:0046872">
    <property type="term" value="F:metal ion binding"/>
    <property type="evidence" value="ECO:0007669"/>
    <property type="project" value="InterPro"/>
</dbReference>
<dbReference type="CDD" id="cd10436">
    <property type="entry name" value="GIY-YIG_EndoII_Hpy188I_like"/>
    <property type="match status" value="1"/>
</dbReference>
<keyword evidence="4" id="KW-0255">Endonuclease</keyword>
<keyword evidence="5" id="KW-1185">Reference proteome</keyword>
<dbReference type="SMR" id="A0A060BMZ5"/>
<dbReference type="GO" id="GO:0004519">
    <property type="term" value="F:endonuclease activity"/>
    <property type="evidence" value="ECO:0007669"/>
    <property type="project" value="UniProtKB-KW"/>
</dbReference>
<evidence type="ECO:0000313" key="4">
    <source>
        <dbReference type="EMBL" id="AIA80178.1"/>
    </source>
</evidence>
<dbReference type="Gene3D" id="3.40.1440.40">
    <property type="match status" value="1"/>
</dbReference>
<gene>
    <name evidence="4" type="ORF">JS09_0218</name>
</gene>
<dbReference type="PIRSF" id="PIRSF004362">
    <property type="entry name" value="Endonuclease_II_phage_DenA"/>
    <property type="match status" value="1"/>
</dbReference>
<dbReference type="InterPro" id="IPR035901">
    <property type="entry name" value="GIY-YIG_endonuc_sf"/>
</dbReference>
<dbReference type="InterPro" id="IPR053748">
    <property type="entry name" value="Host_DNA_Degrad_Endo"/>
</dbReference>
<comment type="cofactor">
    <cofactor evidence="1">
        <name>Mg(2+)</name>
        <dbReference type="ChEBI" id="CHEBI:18420"/>
    </cofactor>
</comment>